<accession>A0ABN8SKY5</accession>
<evidence type="ECO:0000313" key="2">
    <source>
        <dbReference type="Proteomes" id="UP001159427"/>
    </source>
</evidence>
<dbReference type="InterPro" id="IPR043502">
    <property type="entry name" value="DNA/RNA_pol_sf"/>
</dbReference>
<dbReference type="PANTHER" id="PTHR33568">
    <property type="entry name" value="DNA POLYMERASE"/>
    <property type="match status" value="1"/>
</dbReference>
<dbReference type="EMBL" id="CALNXI010003142">
    <property type="protein sequence ID" value="CAH3192312.1"/>
    <property type="molecule type" value="Genomic_DNA"/>
</dbReference>
<reference evidence="1 2" key="1">
    <citation type="submission" date="2022-05" db="EMBL/GenBank/DDBJ databases">
        <authorList>
            <consortium name="Genoscope - CEA"/>
            <person name="William W."/>
        </authorList>
    </citation>
    <scope>NUCLEOTIDE SEQUENCE [LARGE SCALE GENOMIC DNA]</scope>
</reference>
<gene>
    <name evidence="1" type="ORF">PEVE_00023678</name>
</gene>
<name>A0ABN8SKY5_9CNID</name>
<proteinExistence type="predicted"/>
<dbReference type="Gene3D" id="3.90.1600.10">
    <property type="entry name" value="Palm domain of DNA polymerase"/>
    <property type="match status" value="1"/>
</dbReference>
<dbReference type="Proteomes" id="UP001159427">
    <property type="component" value="Unassembled WGS sequence"/>
</dbReference>
<evidence type="ECO:0008006" key="3">
    <source>
        <dbReference type="Google" id="ProtNLM"/>
    </source>
</evidence>
<organism evidence="1 2">
    <name type="scientific">Porites evermanni</name>
    <dbReference type="NCBI Taxonomy" id="104178"/>
    <lineage>
        <taxon>Eukaryota</taxon>
        <taxon>Metazoa</taxon>
        <taxon>Cnidaria</taxon>
        <taxon>Anthozoa</taxon>
        <taxon>Hexacorallia</taxon>
        <taxon>Scleractinia</taxon>
        <taxon>Fungiina</taxon>
        <taxon>Poritidae</taxon>
        <taxon>Porites</taxon>
    </lineage>
</organism>
<keyword evidence="2" id="KW-1185">Reference proteome</keyword>
<comment type="caution">
    <text evidence="1">The sequence shown here is derived from an EMBL/GenBank/DDBJ whole genome shotgun (WGS) entry which is preliminary data.</text>
</comment>
<sequence>MKINEVWHFPKDQRKEGLFAPYVNSWLKYKTEASGCWEKFGENEHRPQIITIQNEDAWQRIVKDETVVVKDTRIFNDDVLEVSVMKKEDACEGAGKTNIFIPSFTTALARPKLYEELQKLEKQVLYYDTDSVIYGWREGQPYIPTGIFLGQMTDELEGDPIGIKKECKNKGTKSSYKINQVLNCGSMMQHIQREMTNPLDSRRLMDIKIKNHFVRENTHKTVKLQHLVKVFGVKWDKRVVEQGTGKTYPYGYMQQVSMHDLKQFLYWQEKRLTSSHWYNIYNPVISVELTKLADRVLGNNDAVDKIQLDLTVQRQRVPAWNESLLMPISDALLRPLQRWITDHGYPMRTLFMALGNRLMGEIGLLTLARPFTDKTLMDIDVGRSKDKPFLQIANILLY</sequence>
<dbReference type="InterPro" id="IPR023211">
    <property type="entry name" value="DNA_pol_palm_dom_sf"/>
</dbReference>
<evidence type="ECO:0000313" key="1">
    <source>
        <dbReference type="EMBL" id="CAH3192312.1"/>
    </source>
</evidence>
<protein>
    <recommendedName>
        <fullName evidence="3">DNA-directed DNA polymerase</fullName>
    </recommendedName>
</protein>
<dbReference type="PANTHER" id="PTHR33568:SF3">
    <property type="entry name" value="DNA-DIRECTED DNA POLYMERASE"/>
    <property type="match status" value="1"/>
</dbReference>
<dbReference type="SUPFAM" id="SSF56672">
    <property type="entry name" value="DNA/RNA polymerases"/>
    <property type="match status" value="1"/>
</dbReference>